<dbReference type="SUPFAM" id="SSF55961">
    <property type="entry name" value="Bet v1-like"/>
    <property type="match status" value="1"/>
</dbReference>
<protein>
    <submittedName>
        <fullName evidence="1">Cell division protein</fullName>
    </submittedName>
</protein>
<name>A0A3S4RNJ0_9SPHI</name>
<dbReference type="CDD" id="cd07820">
    <property type="entry name" value="SRPBCC_3"/>
    <property type="match status" value="1"/>
</dbReference>
<dbReference type="RefSeq" id="WP_113648604.1">
    <property type="nucleotide sequence ID" value="NZ_QMHN01000006.1"/>
</dbReference>
<comment type="caution">
    <text evidence="1">The sequence shown here is derived from an EMBL/GenBank/DDBJ whole genome shotgun (WGS) entry which is preliminary data.</text>
</comment>
<keyword evidence="1" id="KW-0131">Cell cycle</keyword>
<evidence type="ECO:0000313" key="2">
    <source>
        <dbReference type="Proteomes" id="UP000284120"/>
    </source>
</evidence>
<dbReference type="Gene3D" id="3.30.530.20">
    <property type="match status" value="1"/>
</dbReference>
<dbReference type="InterPro" id="IPR023393">
    <property type="entry name" value="START-like_dom_sf"/>
</dbReference>
<organism evidence="1 2">
    <name type="scientific">Pedobacter chitinilyticus</name>
    <dbReference type="NCBI Taxonomy" id="2233776"/>
    <lineage>
        <taxon>Bacteria</taxon>
        <taxon>Pseudomonadati</taxon>
        <taxon>Bacteroidota</taxon>
        <taxon>Sphingobacteriia</taxon>
        <taxon>Sphingobacteriales</taxon>
        <taxon>Sphingobacteriaceae</taxon>
        <taxon>Pedobacter</taxon>
    </lineage>
</organism>
<evidence type="ECO:0000313" key="1">
    <source>
        <dbReference type="EMBL" id="RWU04853.1"/>
    </source>
</evidence>
<reference evidence="1 2" key="1">
    <citation type="submission" date="2018-06" db="EMBL/GenBank/DDBJ databases">
        <title>Pedobacter endophyticus sp. nov., an endophytic bacterium isolated from a leaf of Triticum aestivum.</title>
        <authorList>
            <person name="Zhang L."/>
        </authorList>
    </citation>
    <scope>NUCLEOTIDE SEQUENCE [LARGE SCALE GENOMIC DNA]</scope>
    <source>
        <strain evidence="1 2">CM134L-2</strain>
    </source>
</reference>
<dbReference type="AlphaFoldDB" id="A0A3S4RNJ0"/>
<keyword evidence="1" id="KW-0132">Cell division</keyword>
<accession>A0A3S4RNJ0</accession>
<gene>
    <name evidence="1" type="ORF">DPV69_16955</name>
</gene>
<keyword evidence="2" id="KW-1185">Reference proteome</keyword>
<proteinExistence type="predicted"/>
<dbReference type="Proteomes" id="UP000284120">
    <property type="component" value="Unassembled WGS sequence"/>
</dbReference>
<dbReference type="GO" id="GO:0051301">
    <property type="term" value="P:cell division"/>
    <property type="evidence" value="ECO:0007669"/>
    <property type="project" value="UniProtKB-KW"/>
</dbReference>
<dbReference type="EMBL" id="SAYW01000006">
    <property type="protein sequence ID" value="RWU04853.1"/>
    <property type="molecule type" value="Genomic_DNA"/>
</dbReference>
<dbReference type="OrthoDB" id="9801773at2"/>
<sequence>MPKIELITKINAPVAICFDLARSIDLHRISTSHTSEEAISGVTSGLIGLNEYVTWRATHFGIRQTLSSKITSFDRPYYFVDEQIQGAFKSIHHLHKFEKINGVVVMTDYFEFSTPYGIFGRLFNALILTSHLRKLLLKRNEIIKQYAETDQWKLVLNEQEYA</sequence>